<comment type="caution">
    <text evidence="2">The sequence shown here is derived from an EMBL/GenBank/DDBJ whole genome shotgun (WGS) entry which is preliminary data.</text>
</comment>
<feature type="region of interest" description="Disordered" evidence="1">
    <location>
        <begin position="146"/>
        <end position="177"/>
    </location>
</feature>
<proteinExistence type="predicted"/>
<accession>A0A081CU62</accession>
<evidence type="ECO:0000313" key="3">
    <source>
        <dbReference type="Proteomes" id="UP000028701"/>
    </source>
</evidence>
<dbReference type="RefSeq" id="WP_045229794.1">
    <property type="nucleotide sequence ID" value="NZ_BBJU01000010.1"/>
</dbReference>
<dbReference type="eggNOG" id="ENOG5032TD2">
    <property type="taxonomic scope" value="Bacteria"/>
</dbReference>
<reference evidence="2 3" key="1">
    <citation type="submission" date="2014-08" db="EMBL/GenBank/DDBJ databases">
        <title>Whole genome shotgun sequence of Rhizobium rubi NBRC 13261.</title>
        <authorList>
            <person name="Katano-Makiyama Y."/>
            <person name="Hosoyama A."/>
            <person name="Hashimoto M."/>
            <person name="Hosoyama Y."/>
            <person name="Noguchi M."/>
            <person name="Tsuchikane K."/>
            <person name="Uohara A."/>
            <person name="Ohji S."/>
            <person name="Ichikawa N."/>
            <person name="Kimura A."/>
            <person name="Yamazoe A."/>
            <person name="Fujita N."/>
        </authorList>
    </citation>
    <scope>NUCLEOTIDE SEQUENCE [LARGE SCALE GENOMIC DNA]</scope>
    <source>
        <strain evidence="2 3">NBRC 13261</strain>
    </source>
</reference>
<dbReference type="EMBL" id="BBJU01000010">
    <property type="protein sequence ID" value="GAK70208.1"/>
    <property type="molecule type" value="Genomic_DNA"/>
</dbReference>
<protein>
    <submittedName>
        <fullName evidence="2">Uncharacterized protein</fullName>
    </submittedName>
</protein>
<sequence>MIKLIATGVWVLLVTLGGVYAAVTFGGNSATDQNGEVVPPPHFVQSETVTLPVVANGKVSGYFLVRASLQVDEDALKEVTVPVPTFLTDELYTLLVGEKIVDIKDAGKFDVVAFKARIKDGLNTRLEKPLVKDVLIEQMDFISKEDIEARDPNKKPQKILVNTDAPPPAPAAASSGH</sequence>
<dbReference type="OrthoDB" id="7847400at2"/>
<dbReference type="Proteomes" id="UP000028701">
    <property type="component" value="Unassembled WGS sequence"/>
</dbReference>
<dbReference type="AlphaFoldDB" id="A0A081CU62"/>
<gene>
    <name evidence="2" type="ORF">RRU01S_10_00470</name>
</gene>
<name>A0A081CU62_9HYPH</name>
<organism evidence="2 3">
    <name type="scientific">Agrobacterium rubi TR3 = NBRC 13261</name>
    <dbReference type="NCBI Taxonomy" id="1368415"/>
    <lineage>
        <taxon>Bacteria</taxon>
        <taxon>Pseudomonadati</taxon>
        <taxon>Pseudomonadota</taxon>
        <taxon>Alphaproteobacteria</taxon>
        <taxon>Hyphomicrobiales</taxon>
        <taxon>Rhizobiaceae</taxon>
        <taxon>Rhizobium/Agrobacterium group</taxon>
        <taxon>Agrobacterium</taxon>
    </lineage>
</organism>
<evidence type="ECO:0000256" key="1">
    <source>
        <dbReference type="SAM" id="MobiDB-lite"/>
    </source>
</evidence>
<evidence type="ECO:0000313" key="2">
    <source>
        <dbReference type="EMBL" id="GAK70208.1"/>
    </source>
</evidence>